<protein>
    <recommendedName>
        <fullName evidence="3">Protein kinase domain-containing protein</fullName>
    </recommendedName>
</protein>
<dbReference type="SUPFAM" id="SSF56112">
    <property type="entry name" value="Protein kinase-like (PK-like)"/>
    <property type="match status" value="1"/>
</dbReference>
<dbReference type="Proteomes" id="UP001302602">
    <property type="component" value="Unassembled WGS sequence"/>
</dbReference>
<sequence length="212" mass="23848">MNQVNAQRPLPANIHLSPSHGLLKIPYCDSANELVIRNYLGPVASENIKLAGGGQRSKHIPRTVQLATFCNLNLRLLGDAALVGFGKAFVEPTSSLIVTLHCPFDLFPPELLFGYPASRKGDIWQLACLLFKVHTGIYPFPTAPSYELLIWWIVRYTGPVPGHWRGRYRWDRFSSPGTMPDGEFEGRFNSFQPTQSLKPVLVREYHLSCAER</sequence>
<dbReference type="GeneID" id="87832626"/>
<dbReference type="RefSeq" id="XP_062651846.1">
    <property type="nucleotide sequence ID" value="XM_062795858.1"/>
</dbReference>
<evidence type="ECO:0008006" key="3">
    <source>
        <dbReference type="Google" id="ProtNLM"/>
    </source>
</evidence>
<dbReference type="AlphaFoldDB" id="A0AAN6Z706"/>
<gene>
    <name evidence="1" type="ORF">N657DRAFT_675910</name>
</gene>
<keyword evidence="2" id="KW-1185">Reference proteome</keyword>
<proteinExistence type="predicted"/>
<comment type="caution">
    <text evidence="1">The sequence shown here is derived from an EMBL/GenBank/DDBJ whole genome shotgun (WGS) entry which is preliminary data.</text>
</comment>
<evidence type="ECO:0000313" key="2">
    <source>
        <dbReference type="Proteomes" id="UP001302602"/>
    </source>
</evidence>
<accession>A0AAN6Z706</accession>
<reference evidence="1" key="2">
    <citation type="submission" date="2023-05" db="EMBL/GenBank/DDBJ databases">
        <authorList>
            <consortium name="Lawrence Berkeley National Laboratory"/>
            <person name="Steindorff A."/>
            <person name="Hensen N."/>
            <person name="Bonometti L."/>
            <person name="Westerberg I."/>
            <person name="Brannstrom I.O."/>
            <person name="Guillou S."/>
            <person name="Cros-Aarteil S."/>
            <person name="Calhoun S."/>
            <person name="Haridas S."/>
            <person name="Kuo A."/>
            <person name="Mondo S."/>
            <person name="Pangilinan J."/>
            <person name="Riley R."/>
            <person name="Labutti K."/>
            <person name="Andreopoulos B."/>
            <person name="Lipzen A."/>
            <person name="Chen C."/>
            <person name="Yanf M."/>
            <person name="Daum C."/>
            <person name="Ng V."/>
            <person name="Clum A."/>
            <person name="Ohm R."/>
            <person name="Martin F."/>
            <person name="Silar P."/>
            <person name="Natvig D."/>
            <person name="Lalanne C."/>
            <person name="Gautier V."/>
            <person name="Ament-Velasquez S.L."/>
            <person name="Kruys A."/>
            <person name="Hutchinson M.I."/>
            <person name="Powell A.J."/>
            <person name="Barry K."/>
            <person name="Miller A.N."/>
            <person name="Grigoriev I.V."/>
            <person name="Debuchy R."/>
            <person name="Gladieux P."/>
            <person name="Thoren M.H."/>
            <person name="Johannesson H."/>
        </authorList>
    </citation>
    <scope>NUCLEOTIDE SEQUENCE</scope>
    <source>
        <strain evidence="1">CBS 731.68</strain>
    </source>
</reference>
<dbReference type="EMBL" id="MU853223">
    <property type="protein sequence ID" value="KAK4128075.1"/>
    <property type="molecule type" value="Genomic_DNA"/>
</dbReference>
<dbReference type="Gene3D" id="1.10.510.10">
    <property type="entry name" value="Transferase(Phosphotransferase) domain 1"/>
    <property type="match status" value="1"/>
</dbReference>
<organism evidence="1 2">
    <name type="scientific">Parathielavia appendiculata</name>
    <dbReference type="NCBI Taxonomy" id="2587402"/>
    <lineage>
        <taxon>Eukaryota</taxon>
        <taxon>Fungi</taxon>
        <taxon>Dikarya</taxon>
        <taxon>Ascomycota</taxon>
        <taxon>Pezizomycotina</taxon>
        <taxon>Sordariomycetes</taxon>
        <taxon>Sordariomycetidae</taxon>
        <taxon>Sordariales</taxon>
        <taxon>Chaetomiaceae</taxon>
        <taxon>Parathielavia</taxon>
    </lineage>
</organism>
<name>A0AAN6Z706_9PEZI</name>
<dbReference type="InterPro" id="IPR011009">
    <property type="entry name" value="Kinase-like_dom_sf"/>
</dbReference>
<reference evidence="1" key="1">
    <citation type="journal article" date="2023" name="Mol. Phylogenet. Evol.">
        <title>Genome-scale phylogeny and comparative genomics of the fungal order Sordariales.</title>
        <authorList>
            <person name="Hensen N."/>
            <person name="Bonometti L."/>
            <person name="Westerberg I."/>
            <person name="Brannstrom I.O."/>
            <person name="Guillou S."/>
            <person name="Cros-Aarteil S."/>
            <person name="Calhoun S."/>
            <person name="Haridas S."/>
            <person name="Kuo A."/>
            <person name="Mondo S."/>
            <person name="Pangilinan J."/>
            <person name="Riley R."/>
            <person name="LaButti K."/>
            <person name="Andreopoulos B."/>
            <person name="Lipzen A."/>
            <person name="Chen C."/>
            <person name="Yan M."/>
            <person name="Daum C."/>
            <person name="Ng V."/>
            <person name="Clum A."/>
            <person name="Steindorff A."/>
            <person name="Ohm R.A."/>
            <person name="Martin F."/>
            <person name="Silar P."/>
            <person name="Natvig D.O."/>
            <person name="Lalanne C."/>
            <person name="Gautier V."/>
            <person name="Ament-Velasquez S.L."/>
            <person name="Kruys A."/>
            <person name="Hutchinson M.I."/>
            <person name="Powell A.J."/>
            <person name="Barry K."/>
            <person name="Miller A.N."/>
            <person name="Grigoriev I.V."/>
            <person name="Debuchy R."/>
            <person name="Gladieux P."/>
            <person name="Hiltunen Thoren M."/>
            <person name="Johannesson H."/>
        </authorList>
    </citation>
    <scope>NUCLEOTIDE SEQUENCE</scope>
    <source>
        <strain evidence="1">CBS 731.68</strain>
    </source>
</reference>
<evidence type="ECO:0000313" key="1">
    <source>
        <dbReference type="EMBL" id="KAK4128075.1"/>
    </source>
</evidence>